<comment type="caution">
    <text evidence="3">The sequence shown here is derived from an EMBL/GenBank/DDBJ whole genome shotgun (WGS) entry which is preliminary data.</text>
</comment>
<evidence type="ECO:0008006" key="5">
    <source>
        <dbReference type="Google" id="ProtNLM"/>
    </source>
</evidence>
<dbReference type="Proteomes" id="UP000245591">
    <property type="component" value="Unassembled WGS sequence"/>
</dbReference>
<dbReference type="Gene3D" id="1.10.150.130">
    <property type="match status" value="1"/>
</dbReference>
<evidence type="ECO:0000313" key="4">
    <source>
        <dbReference type="Proteomes" id="UP000245591"/>
    </source>
</evidence>
<evidence type="ECO:0000256" key="1">
    <source>
        <dbReference type="ARBA" id="ARBA00023125"/>
    </source>
</evidence>
<evidence type="ECO:0000313" key="3">
    <source>
        <dbReference type="EMBL" id="PVZ99617.1"/>
    </source>
</evidence>
<protein>
    <recommendedName>
        <fullName evidence="5">Core-binding (CB) domain-containing protein</fullName>
    </recommendedName>
</protein>
<dbReference type="InterPro" id="IPR010998">
    <property type="entry name" value="Integrase_recombinase_N"/>
</dbReference>
<dbReference type="EMBL" id="MBFU01000413">
    <property type="protein sequence ID" value="PVZ99617.1"/>
    <property type="molecule type" value="Genomic_DNA"/>
</dbReference>
<dbReference type="SUPFAM" id="SSF47823">
    <property type="entry name" value="lambda integrase-like, N-terminal domain"/>
    <property type="match status" value="1"/>
</dbReference>
<dbReference type="AlphaFoldDB" id="A0A2U1J3N1"/>
<keyword evidence="1" id="KW-0238">DNA-binding</keyword>
<dbReference type="GO" id="GO:0003677">
    <property type="term" value="F:DNA binding"/>
    <property type="evidence" value="ECO:0007669"/>
    <property type="project" value="UniProtKB-KW"/>
</dbReference>
<organism evidence="3 4">
    <name type="scientific">Smittium angustum</name>
    <dbReference type="NCBI Taxonomy" id="133377"/>
    <lineage>
        <taxon>Eukaryota</taxon>
        <taxon>Fungi</taxon>
        <taxon>Fungi incertae sedis</taxon>
        <taxon>Zoopagomycota</taxon>
        <taxon>Kickxellomycotina</taxon>
        <taxon>Harpellomycetes</taxon>
        <taxon>Harpellales</taxon>
        <taxon>Legeriomycetaceae</taxon>
        <taxon>Smittium</taxon>
    </lineage>
</organism>
<name>A0A2U1J3N1_SMIAN</name>
<reference evidence="3 4" key="1">
    <citation type="journal article" date="2018" name="MBio">
        <title>Comparative Genomics Reveals the Core Gene Toolbox for the Fungus-Insect Symbiosis.</title>
        <authorList>
            <person name="Wang Y."/>
            <person name="Stata M."/>
            <person name="Wang W."/>
            <person name="Stajich J.E."/>
            <person name="White M.M."/>
            <person name="Moncalvo J.M."/>
        </authorList>
    </citation>
    <scope>NUCLEOTIDE SEQUENCE [LARGE SCALE GENOMIC DNA]</scope>
    <source>
        <strain evidence="3 4">AUS-126-30</strain>
    </source>
</reference>
<keyword evidence="4" id="KW-1185">Reference proteome</keyword>
<evidence type="ECO:0000256" key="2">
    <source>
        <dbReference type="SAM" id="MobiDB-lite"/>
    </source>
</evidence>
<gene>
    <name evidence="3" type="ORF">BB558_004353</name>
</gene>
<proteinExistence type="predicted"/>
<accession>A0A2U1J3N1</accession>
<feature type="region of interest" description="Disordered" evidence="2">
    <location>
        <begin position="83"/>
        <end position="105"/>
    </location>
</feature>
<sequence>MDYRITAYISHSRKEKSFSQLAFKELKQPMKMETPKQNISNVEQEIRSIKLNLFASTLNRKTNSYFSECVGTDITKERELREPSINTNIPCSEEKDNEKSSSYTGGTRMAFTTMVPTIDKTFKESYNTTECPSKMENKIVVDRRLEFQKIISSKASLIIEQSVRKNTRRNYEQGWKKYSKWATEKCCNPREYNSTLLVNFLTEQKLKPTSASVIVTAVSKKWLDLHPELEQVSKNKR</sequence>